<dbReference type="InterPro" id="IPR050312">
    <property type="entry name" value="IolE/XylAMocC-like"/>
</dbReference>
<dbReference type="GO" id="GO:0016853">
    <property type="term" value="F:isomerase activity"/>
    <property type="evidence" value="ECO:0007669"/>
    <property type="project" value="UniProtKB-KW"/>
</dbReference>
<evidence type="ECO:0000256" key="1">
    <source>
        <dbReference type="SAM" id="SignalP"/>
    </source>
</evidence>
<dbReference type="PANTHER" id="PTHR12110:SF41">
    <property type="entry name" value="INOSOSE DEHYDRATASE"/>
    <property type="match status" value="1"/>
</dbReference>
<dbReference type="Pfam" id="PF01261">
    <property type="entry name" value="AP_endonuc_2"/>
    <property type="match status" value="1"/>
</dbReference>
<accession>A0A7G7GAA8</accession>
<keyword evidence="3" id="KW-0413">Isomerase</keyword>
<evidence type="ECO:0000313" key="3">
    <source>
        <dbReference type="EMBL" id="QNF34092.1"/>
    </source>
</evidence>
<feature type="domain" description="Xylose isomerase-like TIM barrel" evidence="2">
    <location>
        <begin position="122"/>
        <end position="271"/>
    </location>
</feature>
<dbReference type="InterPro" id="IPR036237">
    <property type="entry name" value="Xyl_isomerase-like_sf"/>
</dbReference>
<keyword evidence="4" id="KW-1185">Reference proteome</keyword>
<dbReference type="Gene3D" id="3.20.20.150">
    <property type="entry name" value="Divalent-metal-dependent TIM barrel enzymes"/>
    <property type="match status" value="1"/>
</dbReference>
<dbReference type="SUPFAM" id="SSF51658">
    <property type="entry name" value="Xylose isomerase-like"/>
    <property type="match status" value="1"/>
</dbReference>
<proteinExistence type="predicted"/>
<evidence type="ECO:0000313" key="4">
    <source>
        <dbReference type="Proteomes" id="UP000515237"/>
    </source>
</evidence>
<dbReference type="InterPro" id="IPR013022">
    <property type="entry name" value="Xyl_isomerase-like_TIM-brl"/>
</dbReference>
<feature type="signal peptide" evidence="1">
    <location>
        <begin position="1"/>
        <end position="16"/>
    </location>
</feature>
<reference evidence="3 4" key="1">
    <citation type="journal article" date="2018" name="Int. J. Syst. Evol. Microbiol.">
        <title>Adhaeribacter swui sp. nov., isolated from wet mud.</title>
        <authorList>
            <person name="Kim D.U."/>
            <person name="Kim K.W."/>
            <person name="Kang M.S."/>
            <person name="Kim J.Y."/>
            <person name="Jang J.H."/>
            <person name="Kim M.K."/>
        </authorList>
    </citation>
    <scope>NUCLEOTIDE SEQUENCE [LARGE SCALE GENOMIC DNA]</scope>
    <source>
        <strain evidence="3 4">KCTC 52873</strain>
    </source>
</reference>
<keyword evidence="1" id="KW-0732">Signal</keyword>
<dbReference type="PANTHER" id="PTHR12110">
    <property type="entry name" value="HYDROXYPYRUVATE ISOMERASE"/>
    <property type="match status" value="1"/>
</dbReference>
<dbReference type="AlphaFoldDB" id="A0A7G7GAA8"/>
<name>A0A7G7GAA8_9BACT</name>
<feature type="chain" id="PRO_5028979423" evidence="1">
    <location>
        <begin position="17"/>
        <end position="294"/>
    </location>
</feature>
<evidence type="ECO:0000259" key="2">
    <source>
        <dbReference type="Pfam" id="PF01261"/>
    </source>
</evidence>
<dbReference type="KEGG" id="aswu:HUW51_15685"/>
<protein>
    <submittedName>
        <fullName evidence="3">Sugar phosphate isomerase/epimerase</fullName>
    </submittedName>
</protein>
<gene>
    <name evidence="3" type="ORF">HUW51_15685</name>
</gene>
<sequence>MKTFLYACFFCLVAAAACNQKKNTTDNAADITVKSASGDVAKDWKFGVALWTFHNFNFTDALAKVDSAGLKYIEPNTFHKTGPEQKDSLILQLSPAGLGKLNALIRQKGMKAESVYIVGDSTMLSWKKQFEIAKQLGATFVTAEPPINMWDSVDSLAGAYGMKVAIHEHWKGVSHYWHPDSVLAAIKNHPNFGACADLGHWPKSGINPVEAVKKLSGHIIGVHLKDIAAYNDPKLKDVPVGTGIVDFPAIFQELKKQQFTGPIYLERDAEDQPSNLPSVLQTVKYYNDKIKQLQ</sequence>
<dbReference type="PROSITE" id="PS51257">
    <property type="entry name" value="PROKAR_LIPOPROTEIN"/>
    <property type="match status" value="1"/>
</dbReference>
<dbReference type="Proteomes" id="UP000515237">
    <property type="component" value="Chromosome"/>
</dbReference>
<dbReference type="EMBL" id="CP055156">
    <property type="protein sequence ID" value="QNF34092.1"/>
    <property type="molecule type" value="Genomic_DNA"/>
</dbReference>
<organism evidence="3 4">
    <name type="scientific">Adhaeribacter swui</name>
    <dbReference type="NCBI Taxonomy" id="2086471"/>
    <lineage>
        <taxon>Bacteria</taxon>
        <taxon>Pseudomonadati</taxon>
        <taxon>Bacteroidota</taxon>
        <taxon>Cytophagia</taxon>
        <taxon>Cytophagales</taxon>
        <taxon>Hymenobacteraceae</taxon>
        <taxon>Adhaeribacter</taxon>
    </lineage>
</organism>